<accession>A0A834LV30</accession>
<name>A0A834LV30_RHOSS</name>
<reference evidence="1" key="1">
    <citation type="submission" date="2019-11" db="EMBL/GenBank/DDBJ databases">
        <authorList>
            <person name="Liu Y."/>
            <person name="Hou J."/>
            <person name="Li T.-Q."/>
            <person name="Guan C.-H."/>
            <person name="Wu X."/>
            <person name="Wu H.-Z."/>
            <person name="Ling F."/>
            <person name="Zhang R."/>
            <person name="Shi X.-G."/>
            <person name="Ren J.-P."/>
            <person name="Chen E.-F."/>
            <person name="Sun J.-M."/>
        </authorList>
    </citation>
    <scope>NUCLEOTIDE SEQUENCE</scope>
    <source>
        <strain evidence="1">Adult_tree_wgs_1</strain>
        <tissue evidence="1">Leaves</tissue>
    </source>
</reference>
<evidence type="ECO:0000313" key="1">
    <source>
        <dbReference type="EMBL" id="KAF7149655.1"/>
    </source>
</evidence>
<sequence length="170" mass="18960">MFGWLKGRAVLLQRKQKEDGEFISHGLENVGMGSPYIGQAYGVRTIRVNGNDALAMFSAVEATCRIAEITPLQVIPPNIVQMKRSTGGESKTLCPDFESGGKLMVVGVMRLSPSIGPLSRTRAHMRKDECFHVIEEFAKIDMLLKVKGETKWRSSNVRVHKNNEGIFRLN</sequence>
<comment type="caution">
    <text evidence="1">The sequence shown here is derived from an EMBL/GenBank/DDBJ whole genome shotgun (WGS) entry which is preliminary data.</text>
</comment>
<gene>
    <name evidence="1" type="ORF">RHSIM_Rhsim02G0095700</name>
</gene>
<dbReference type="AlphaFoldDB" id="A0A834LV30"/>
<dbReference type="Proteomes" id="UP000626092">
    <property type="component" value="Unassembled WGS sequence"/>
</dbReference>
<evidence type="ECO:0000313" key="2">
    <source>
        <dbReference type="Proteomes" id="UP000626092"/>
    </source>
</evidence>
<protein>
    <submittedName>
        <fullName evidence="1">Uncharacterized protein</fullName>
    </submittedName>
</protein>
<proteinExistence type="predicted"/>
<organism evidence="1 2">
    <name type="scientific">Rhododendron simsii</name>
    <name type="common">Sims's rhododendron</name>
    <dbReference type="NCBI Taxonomy" id="118357"/>
    <lineage>
        <taxon>Eukaryota</taxon>
        <taxon>Viridiplantae</taxon>
        <taxon>Streptophyta</taxon>
        <taxon>Embryophyta</taxon>
        <taxon>Tracheophyta</taxon>
        <taxon>Spermatophyta</taxon>
        <taxon>Magnoliopsida</taxon>
        <taxon>eudicotyledons</taxon>
        <taxon>Gunneridae</taxon>
        <taxon>Pentapetalae</taxon>
        <taxon>asterids</taxon>
        <taxon>Ericales</taxon>
        <taxon>Ericaceae</taxon>
        <taxon>Ericoideae</taxon>
        <taxon>Rhodoreae</taxon>
        <taxon>Rhododendron</taxon>
    </lineage>
</organism>
<dbReference type="EMBL" id="WJXA01000002">
    <property type="protein sequence ID" value="KAF7149655.1"/>
    <property type="molecule type" value="Genomic_DNA"/>
</dbReference>
<keyword evidence="2" id="KW-1185">Reference proteome</keyword>